<feature type="region of interest" description="Disordered" evidence="1">
    <location>
        <begin position="309"/>
        <end position="347"/>
    </location>
</feature>
<dbReference type="Proteomes" id="UP001219518">
    <property type="component" value="Unassembled WGS sequence"/>
</dbReference>
<evidence type="ECO:0000259" key="2">
    <source>
        <dbReference type="Pfam" id="PF21788"/>
    </source>
</evidence>
<name>A0AAE1HIH6_9NEOP</name>
<keyword evidence="5" id="KW-1185">Reference proteome</keyword>
<gene>
    <name evidence="4" type="ORF">KUF71_010985</name>
</gene>
<evidence type="ECO:0000313" key="5">
    <source>
        <dbReference type="Proteomes" id="UP001219518"/>
    </source>
</evidence>
<feature type="domain" description="Transposable element P transposase-like GTP-binding insertion" evidence="2">
    <location>
        <begin position="62"/>
        <end position="155"/>
    </location>
</feature>
<sequence length="347" mass="39991">MHKPVTADSDVIFDTVNKAAPERDLYFIADVPHLIKTIRNCFGSSSEKRYYNRQTGKNMLRRRLEKNGEKILWSTIVELYKHQSGKTLRLSHQLNAQNIFINGYSKMKVKYAAQVLSRTVAHHLEEWKGESKRETVDFIRRVNDFFDMLNGAHFEQAGRTLNLNLQAYYSPNDERFQKLEDFVAYLDDWKKEAEALDKNNTSKNIFLQDIGHSFDFEEDEDEPEEEDPASVRQLSRQTLEGIKMTVCAFTKAVKFLLGEGTKFINARIFCQDPLEQFFSKQRARGGGSTTPNFSQFINESRGIGQLGEMGAKRNFSGNTEELEKSMEISSEPLPKRKSLGRAVMTRK</sequence>
<reference evidence="4" key="1">
    <citation type="submission" date="2021-07" db="EMBL/GenBank/DDBJ databases">
        <authorList>
            <person name="Catto M.A."/>
            <person name="Jacobson A."/>
            <person name="Kennedy G."/>
            <person name="Labadie P."/>
            <person name="Hunt B.G."/>
            <person name="Srinivasan R."/>
        </authorList>
    </citation>
    <scope>NUCLEOTIDE SEQUENCE</scope>
    <source>
        <strain evidence="4">PL_HMW_Pooled</strain>
        <tissue evidence="4">Head</tissue>
    </source>
</reference>
<dbReference type="EMBL" id="JAHWGI010001053">
    <property type="protein sequence ID" value="KAK3921809.1"/>
    <property type="molecule type" value="Genomic_DNA"/>
</dbReference>
<evidence type="ECO:0000256" key="1">
    <source>
        <dbReference type="SAM" id="MobiDB-lite"/>
    </source>
</evidence>
<evidence type="ECO:0000259" key="3">
    <source>
        <dbReference type="Pfam" id="PF21789"/>
    </source>
</evidence>
<organism evidence="4 5">
    <name type="scientific">Frankliniella fusca</name>
    <dbReference type="NCBI Taxonomy" id="407009"/>
    <lineage>
        <taxon>Eukaryota</taxon>
        <taxon>Metazoa</taxon>
        <taxon>Ecdysozoa</taxon>
        <taxon>Arthropoda</taxon>
        <taxon>Hexapoda</taxon>
        <taxon>Insecta</taxon>
        <taxon>Pterygota</taxon>
        <taxon>Neoptera</taxon>
        <taxon>Paraneoptera</taxon>
        <taxon>Thysanoptera</taxon>
        <taxon>Terebrantia</taxon>
        <taxon>Thripoidea</taxon>
        <taxon>Thripidae</taxon>
        <taxon>Frankliniella</taxon>
    </lineage>
</organism>
<evidence type="ECO:0000313" key="4">
    <source>
        <dbReference type="EMBL" id="KAK3921809.1"/>
    </source>
</evidence>
<dbReference type="AlphaFoldDB" id="A0AAE1HIH6"/>
<accession>A0AAE1HIH6</accession>
<dbReference type="Pfam" id="PF21789">
    <property type="entry name" value="TNP-like_RNaseH_C"/>
    <property type="match status" value="1"/>
</dbReference>
<feature type="compositionally biased region" description="Basic residues" evidence="1">
    <location>
        <begin position="335"/>
        <end position="347"/>
    </location>
</feature>
<proteinExistence type="predicted"/>
<protein>
    <submittedName>
        <fullName evidence="4">Transposable element P transposase</fullName>
    </submittedName>
</protein>
<comment type="caution">
    <text evidence="4">The sequence shown here is derived from an EMBL/GenBank/DDBJ whole genome shotgun (WGS) entry which is preliminary data.</text>
</comment>
<dbReference type="InterPro" id="IPR048367">
    <property type="entry name" value="TNP-like_RNaseH_C"/>
</dbReference>
<feature type="domain" description="Transposable element P transposase-like RNase H C-terminal" evidence="3">
    <location>
        <begin position="269"/>
        <end position="296"/>
    </location>
</feature>
<dbReference type="Pfam" id="PF21788">
    <property type="entry name" value="TNP-like_GBD"/>
    <property type="match status" value="1"/>
</dbReference>
<reference evidence="4" key="2">
    <citation type="journal article" date="2023" name="BMC Genomics">
        <title>Pest status, molecular evolution, and epigenetic factors derived from the genome assembly of Frankliniella fusca, a thysanopteran phytovirus vector.</title>
        <authorList>
            <person name="Catto M.A."/>
            <person name="Labadie P.E."/>
            <person name="Jacobson A.L."/>
            <person name="Kennedy G.G."/>
            <person name="Srinivasan R."/>
            <person name="Hunt B.G."/>
        </authorList>
    </citation>
    <scope>NUCLEOTIDE SEQUENCE</scope>
    <source>
        <strain evidence="4">PL_HMW_Pooled</strain>
    </source>
</reference>
<dbReference type="InterPro" id="IPR048366">
    <property type="entry name" value="TNP-like_GBD"/>
</dbReference>